<evidence type="ECO:0000313" key="6">
    <source>
        <dbReference type="EMBL" id="OGH77434.1"/>
    </source>
</evidence>
<keyword evidence="4" id="KW-1133">Transmembrane helix</keyword>
<dbReference type="Gene3D" id="3.20.20.80">
    <property type="entry name" value="Glycosidases"/>
    <property type="match status" value="1"/>
</dbReference>
<evidence type="ECO:0000256" key="3">
    <source>
        <dbReference type="ARBA" id="ARBA00023326"/>
    </source>
</evidence>
<dbReference type="PROSITE" id="PS51257">
    <property type="entry name" value="PROKAR_LIPOPROTEIN"/>
    <property type="match status" value="1"/>
</dbReference>
<reference evidence="6 7" key="1">
    <citation type="journal article" date="2016" name="Nat. Commun.">
        <title>Thousands of microbial genomes shed light on interconnected biogeochemical processes in an aquifer system.</title>
        <authorList>
            <person name="Anantharaman K."/>
            <person name="Brown C.T."/>
            <person name="Hug L.A."/>
            <person name="Sharon I."/>
            <person name="Castelle C.J."/>
            <person name="Probst A.J."/>
            <person name="Thomas B.C."/>
            <person name="Singh A."/>
            <person name="Wilkins M.J."/>
            <person name="Karaoz U."/>
            <person name="Brodie E.L."/>
            <person name="Williams K.H."/>
            <person name="Hubbard S.S."/>
            <person name="Banfield J.F."/>
        </authorList>
    </citation>
    <scope>NUCLEOTIDE SEQUENCE [LARGE SCALE GENOMIC DNA]</scope>
</reference>
<organism evidence="6 7">
    <name type="scientific">Candidatus Magasanikbacteria bacterium RIFCSPLOWO2_01_FULL_40_15</name>
    <dbReference type="NCBI Taxonomy" id="1798686"/>
    <lineage>
        <taxon>Bacteria</taxon>
        <taxon>Candidatus Magasanikiibacteriota</taxon>
    </lineage>
</organism>
<keyword evidence="3" id="KW-0624">Polysaccharide degradation</keyword>
<evidence type="ECO:0000256" key="2">
    <source>
        <dbReference type="ARBA" id="ARBA00023277"/>
    </source>
</evidence>
<keyword evidence="2" id="KW-0119">Carbohydrate metabolism</keyword>
<dbReference type="InterPro" id="IPR001000">
    <property type="entry name" value="GH10_dom"/>
</dbReference>
<keyword evidence="4" id="KW-0472">Membrane</keyword>
<keyword evidence="4" id="KW-0812">Transmembrane</keyword>
<protein>
    <recommendedName>
        <fullName evidence="5">GH10 domain-containing protein</fullName>
    </recommendedName>
</protein>
<dbReference type="AlphaFoldDB" id="A0A1F6N0M4"/>
<feature type="domain" description="GH10" evidence="5">
    <location>
        <begin position="70"/>
        <end position="156"/>
    </location>
</feature>
<dbReference type="SUPFAM" id="SSF51445">
    <property type="entry name" value="(Trans)glycosidases"/>
    <property type="match status" value="1"/>
</dbReference>
<evidence type="ECO:0000256" key="4">
    <source>
        <dbReference type="SAM" id="Phobius"/>
    </source>
</evidence>
<name>A0A1F6N0M4_9BACT</name>
<gene>
    <name evidence="6" type="ORF">A2983_01890</name>
</gene>
<comment type="caution">
    <text evidence="6">The sequence shown here is derived from an EMBL/GenBank/DDBJ whole genome shotgun (WGS) entry which is preliminary data.</text>
</comment>
<keyword evidence="1" id="KW-0378">Hydrolase</keyword>
<evidence type="ECO:0000259" key="5">
    <source>
        <dbReference type="Pfam" id="PF00331"/>
    </source>
</evidence>
<dbReference type="Proteomes" id="UP000177040">
    <property type="component" value="Unassembled WGS sequence"/>
</dbReference>
<sequence>MIRNIFLVIAIIVFSGYACLLFLSLKIYPVEFGLSFNHNHAASLGLDWKKIYRDMLDDLQPKYIRVAAMWSEVEAEQGKFNFDNVDFLLDEASKRGVKVTLVVGQKTPRWPECHVPNWYKTVSDKEKFLQEYVRQVVERYREHAALEIWQVENEPFIRFAFGDCADFDESLVSKEIALVKALDPHHKIMVTDSGELSTWRQAINSADLFGTTIYRVVRTPSGFYFYYDWLPASFYRLKAQIYGRNLSEVFVAELQAEPWFTDSNPENTAIAEQEKSMNPRRLQKHLDYVRHIGSPRAYLWGVEWWAFMKEKRGDARYWDLVKNQLK</sequence>
<proteinExistence type="predicted"/>
<dbReference type="Pfam" id="PF00331">
    <property type="entry name" value="Glyco_hydro_10"/>
    <property type="match status" value="1"/>
</dbReference>
<evidence type="ECO:0000313" key="7">
    <source>
        <dbReference type="Proteomes" id="UP000177040"/>
    </source>
</evidence>
<feature type="transmembrane region" description="Helical" evidence="4">
    <location>
        <begin position="6"/>
        <end position="25"/>
    </location>
</feature>
<accession>A0A1F6N0M4</accession>
<dbReference type="GO" id="GO:0000272">
    <property type="term" value="P:polysaccharide catabolic process"/>
    <property type="evidence" value="ECO:0007669"/>
    <property type="project" value="UniProtKB-KW"/>
</dbReference>
<dbReference type="EMBL" id="MFQH01000024">
    <property type="protein sequence ID" value="OGH77434.1"/>
    <property type="molecule type" value="Genomic_DNA"/>
</dbReference>
<dbReference type="GO" id="GO:0004553">
    <property type="term" value="F:hydrolase activity, hydrolyzing O-glycosyl compounds"/>
    <property type="evidence" value="ECO:0007669"/>
    <property type="project" value="InterPro"/>
</dbReference>
<dbReference type="InterPro" id="IPR017853">
    <property type="entry name" value="GH"/>
</dbReference>
<evidence type="ECO:0000256" key="1">
    <source>
        <dbReference type="ARBA" id="ARBA00022801"/>
    </source>
</evidence>